<dbReference type="EMBL" id="RQTK01000044">
    <property type="protein sequence ID" value="RUS89961.1"/>
    <property type="molecule type" value="Genomic_DNA"/>
</dbReference>
<organism evidence="2 3">
    <name type="scientific">Elysia chlorotica</name>
    <name type="common">Eastern emerald elysia</name>
    <name type="synonym">Sea slug</name>
    <dbReference type="NCBI Taxonomy" id="188477"/>
    <lineage>
        <taxon>Eukaryota</taxon>
        <taxon>Metazoa</taxon>
        <taxon>Spiralia</taxon>
        <taxon>Lophotrochozoa</taxon>
        <taxon>Mollusca</taxon>
        <taxon>Gastropoda</taxon>
        <taxon>Heterobranchia</taxon>
        <taxon>Euthyneura</taxon>
        <taxon>Panpulmonata</taxon>
        <taxon>Sacoglossa</taxon>
        <taxon>Placobranchoidea</taxon>
        <taxon>Plakobranchidae</taxon>
        <taxon>Elysia</taxon>
    </lineage>
</organism>
<evidence type="ECO:0000313" key="3">
    <source>
        <dbReference type="Proteomes" id="UP000271974"/>
    </source>
</evidence>
<dbReference type="Proteomes" id="UP000271974">
    <property type="component" value="Unassembled WGS sequence"/>
</dbReference>
<name>A0A3S1CDT1_ELYCH</name>
<sequence length="212" mass="22050">MKLTLTLVYMAALVLCVQCMPGRFRRDANDIVAETARIAAKEDSDVSNFVASEQQALSDASSLVSQLQADSSDPAKLQADLAKIPAAANQASSAGENFQAQWEADVAAGDRLAAQVQQANLPPDAQAVANMADAIQSEAKANVQALSSGWADLQQEAAGLDNTVSAGQGSVQLDIKDAAQFVKDVQSGLDAFVNDMEGVRAKAKALVAEVDG</sequence>
<proteinExistence type="predicted"/>
<accession>A0A3S1CDT1</accession>
<keyword evidence="3" id="KW-1185">Reference proteome</keyword>
<reference evidence="2 3" key="1">
    <citation type="submission" date="2019-01" db="EMBL/GenBank/DDBJ databases">
        <title>A draft genome assembly of the solar-powered sea slug Elysia chlorotica.</title>
        <authorList>
            <person name="Cai H."/>
            <person name="Li Q."/>
            <person name="Fang X."/>
            <person name="Li J."/>
            <person name="Curtis N.E."/>
            <person name="Altenburger A."/>
            <person name="Shibata T."/>
            <person name="Feng M."/>
            <person name="Maeda T."/>
            <person name="Schwartz J.A."/>
            <person name="Shigenobu S."/>
            <person name="Lundholm N."/>
            <person name="Nishiyama T."/>
            <person name="Yang H."/>
            <person name="Hasebe M."/>
            <person name="Li S."/>
            <person name="Pierce S.K."/>
            <person name="Wang J."/>
        </authorList>
    </citation>
    <scope>NUCLEOTIDE SEQUENCE [LARGE SCALE GENOMIC DNA]</scope>
    <source>
        <strain evidence="2">EC2010</strain>
        <tissue evidence="2">Whole organism of an adult</tissue>
    </source>
</reference>
<protein>
    <submittedName>
        <fullName evidence="2">Uncharacterized protein</fullName>
    </submittedName>
</protein>
<feature type="signal peptide" evidence="1">
    <location>
        <begin position="1"/>
        <end position="19"/>
    </location>
</feature>
<evidence type="ECO:0000256" key="1">
    <source>
        <dbReference type="SAM" id="SignalP"/>
    </source>
</evidence>
<feature type="chain" id="PRO_5018592665" evidence="1">
    <location>
        <begin position="20"/>
        <end position="212"/>
    </location>
</feature>
<comment type="caution">
    <text evidence="2">The sequence shown here is derived from an EMBL/GenBank/DDBJ whole genome shotgun (WGS) entry which is preliminary data.</text>
</comment>
<keyword evidence="1" id="KW-0732">Signal</keyword>
<evidence type="ECO:0000313" key="2">
    <source>
        <dbReference type="EMBL" id="RUS89961.1"/>
    </source>
</evidence>
<dbReference type="AlphaFoldDB" id="A0A3S1CDT1"/>
<gene>
    <name evidence="2" type="ORF">EGW08_002313</name>
</gene>